<accession>A0A224YFU0</accession>
<proteinExistence type="predicted"/>
<evidence type="ECO:0000313" key="1">
    <source>
        <dbReference type="EMBL" id="MAA12834.1"/>
    </source>
</evidence>
<sequence length="84" mass="9656">MKKSFFLGMAYRCVIVRCRFCFSLGLVLWWTRVRVCWHGFAPRVSACSDSVSVAHDGCWFVHVSICVTRLPCSAAYINRPGFCW</sequence>
<dbReference type="EMBL" id="GFPF01001688">
    <property type="protein sequence ID" value="MAA12834.1"/>
    <property type="molecule type" value="Transcribed_RNA"/>
</dbReference>
<reference evidence="1" key="1">
    <citation type="journal article" date="2017" name="Parasit. Vectors">
        <title>Sialotranscriptomics of Rhipicephalus zambeziensis reveals intricate expression profiles of secretory proteins and suggests tight temporal transcriptional regulation during blood-feeding.</title>
        <authorList>
            <person name="de Castro M.H."/>
            <person name="de Klerk D."/>
            <person name="Pienaar R."/>
            <person name="Rees D.J.G."/>
            <person name="Mans B.J."/>
        </authorList>
    </citation>
    <scope>NUCLEOTIDE SEQUENCE</scope>
    <source>
        <tissue evidence="1">Salivary glands</tissue>
    </source>
</reference>
<name>A0A224YFU0_9ACAR</name>
<dbReference type="AlphaFoldDB" id="A0A224YFU0"/>
<protein>
    <submittedName>
        <fullName evidence="1">Uncharacterized protein</fullName>
    </submittedName>
</protein>
<organism evidence="1">
    <name type="scientific">Rhipicephalus zambeziensis</name>
    <dbReference type="NCBI Taxonomy" id="60191"/>
    <lineage>
        <taxon>Eukaryota</taxon>
        <taxon>Metazoa</taxon>
        <taxon>Ecdysozoa</taxon>
        <taxon>Arthropoda</taxon>
        <taxon>Chelicerata</taxon>
        <taxon>Arachnida</taxon>
        <taxon>Acari</taxon>
        <taxon>Parasitiformes</taxon>
        <taxon>Ixodida</taxon>
        <taxon>Ixodoidea</taxon>
        <taxon>Ixodidae</taxon>
        <taxon>Rhipicephalinae</taxon>
        <taxon>Rhipicephalus</taxon>
        <taxon>Rhipicephalus</taxon>
    </lineage>
</organism>